<dbReference type="FunCoup" id="A0A165PSW4">
    <property type="interactions" value="92"/>
</dbReference>
<evidence type="ECO:0000256" key="6">
    <source>
        <dbReference type="ARBA" id="ARBA00023055"/>
    </source>
</evidence>
<proteinExistence type="predicted"/>
<dbReference type="GO" id="GO:0008289">
    <property type="term" value="F:lipid binding"/>
    <property type="evidence" value="ECO:0007669"/>
    <property type="project" value="UniProtKB-KW"/>
</dbReference>
<evidence type="ECO:0000256" key="10">
    <source>
        <dbReference type="SAM" id="Phobius"/>
    </source>
</evidence>
<dbReference type="Proteomes" id="UP000077266">
    <property type="component" value="Unassembled WGS sequence"/>
</dbReference>
<dbReference type="OrthoDB" id="5599157at2759"/>
<dbReference type="STRING" id="1314781.A0A165PSW4"/>
<dbReference type="InParanoid" id="A0A165PSW4"/>
<dbReference type="EMBL" id="KV425887">
    <property type="protein sequence ID" value="KZW02622.1"/>
    <property type="molecule type" value="Genomic_DNA"/>
</dbReference>
<comment type="subcellular location">
    <subcellularLocation>
        <location evidence="1">Endoplasmic reticulum membrane</location>
    </subcellularLocation>
</comment>
<reference evidence="12 13" key="1">
    <citation type="journal article" date="2016" name="Mol. Biol. Evol.">
        <title>Comparative Genomics of Early-Diverging Mushroom-Forming Fungi Provides Insights into the Origins of Lignocellulose Decay Capabilities.</title>
        <authorList>
            <person name="Nagy L.G."/>
            <person name="Riley R."/>
            <person name="Tritt A."/>
            <person name="Adam C."/>
            <person name="Daum C."/>
            <person name="Floudas D."/>
            <person name="Sun H."/>
            <person name="Yadav J.S."/>
            <person name="Pangilinan J."/>
            <person name="Larsson K.H."/>
            <person name="Matsuura K."/>
            <person name="Barry K."/>
            <person name="Labutti K."/>
            <person name="Kuo R."/>
            <person name="Ohm R.A."/>
            <person name="Bhattacharya S.S."/>
            <person name="Shirouzu T."/>
            <person name="Yoshinaga Y."/>
            <person name="Martin F.M."/>
            <person name="Grigoriev I.V."/>
            <person name="Hibbett D.S."/>
        </authorList>
    </citation>
    <scope>NUCLEOTIDE SEQUENCE [LARGE SCALE GENOMIC DNA]</scope>
    <source>
        <strain evidence="12 13">HHB12029</strain>
    </source>
</reference>
<keyword evidence="4" id="KW-0256">Endoplasmic reticulum</keyword>
<dbReference type="PANTHER" id="PTHR13466:SF0">
    <property type="entry name" value="SMP-LTD DOMAIN-CONTAINING PROTEIN"/>
    <property type="match status" value="1"/>
</dbReference>
<evidence type="ECO:0000256" key="2">
    <source>
        <dbReference type="ARBA" id="ARBA00022448"/>
    </source>
</evidence>
<dbReference type="AlphaFoldDB" id="A0A165PSW4"/>
<dbReference type="PANTHER" id="PTHR13466">
    <property type="entry name" value="TEX2 PROTEIN-RELATED"/>
    <property type="match status" value="1"/>
</dbReference>
<evidence type="ECO:0000256" key="8">
    <source>
        <dbReference type="ARBA" id="ARBA00023136"/>
    </source>
</evidence>
<evidence type="ECO:0000259" key="11">
    <source>
        <dbReference type="PROSITE" id="PS51847"/>
    </source>
</evidence>
<evidence type="ECO:0000256" key="5">
    <source>
        <dbReference type="ARBA" id="ARBA00022989"/>
    </source>
</evidence>
<keyword evidence="7" id="KW-0446">Lipid-binding</keyword>
<dbReference type="CDD" id="cd21671">
    <property type="entry name" value="SMP_Mmm1"/>
    <property type="match status" value="1"/>
</dbReference>
<dbReference type="PROSITE" id="PS51847">
    <property type="entry name" value="SMP"/>
    <property type="match status" value="1"/>
</dbReference>
<keyword evidence="3 10" id="KW-0812">Transmembrane</keyword>
<dbReference type="GO" id="GO:1990456">
    <property type="term" value="P:mitochondrion-endoplasmic reticulum membrane tethering"/>
    <property type="evidence" value="ECO:0007669"/>
    <property type="project" value="TreeGrafter"/>
</dbReference>
<dbReference type="GO" id="GO:0005789">
    <property type="term" value="C:endoplasmic reticulum membrane"/>
    <property type="evidence" value="ECO:0007669"/>
    <property type="project" value="UniProtKB-SubCell"/>
</dbReference>
<name>A0A165PSW4_EXIGL</name>
<evidence type="ECO:0000313" key="13">
    <source>
        <dbReference type="Proteomes" id="UP000077266"/>
    </source>
</evidence>
<dbReference type="InterPro" id="IPR019411">
    <property type="entry name" value="MMM1_dom"/>
</dbReference>
<evidence type="ECO:0000256" key="1">
    <source>
        <dbReference type="ARBA" id="ARBA00004586"/>
    </source>
</evidence>
<feature type="transmembrane region" description="Helical" evidence="10">
    <location>
        <begin position="15"/>
        <end position="35"/>
    </location>
</feature>
<keyword evidence="13" id="KW-1185">Reference proteome</keyword>
<evidence type="ECO:0000256" key="4">
    <source>
        <dbReference type="ARBA" id="ARBA00022824"/>
    </source>
</evidence>
<sequence>MSAVLSLQPTFTQGLILGQVSVLCLLLVVLRYLFLDTDPALPYLRSPLVDENESARHLKLPTASHDADIVGGARDPESAEWLNLILYQITQAYREDLRDHARGAAGDEAAREKIERWLNAAVSSSFMDPIRVHSVDLGSGCPHVSDVHFEHGDALNDIKIKLRLSYTDTVSVSLSTSVLFNYPAPYFARLPVSLSVSLSLFSSWATITPPSPTSPTPTISLSLPKSFTLDLKTVSLLGSRAKLADVPKLHEMIQSRIRNALSEKTISVALPPLTRSTPTPTPTASAPSSKDL</sequence>
<keyword evidence="2" id="KW-0813">Transport</keyword>
<accession>A0A165PSW4</accession>
<dbReference type="GO" id="GO:0032865">
    <property type="term" value="C:ERMES complex"/>
    <property type="evidence" value="ECO:0007669"/>
    <property type="project" value="TreeGrafter"/>
</dbReference>
<keyword evidence="6" id="KW-0445">Lipid transport</keyword>
<evidence type="ECO:0000256" key="7">
    <source>
        <dbReference type="ARBA" id="ARBA00023121"/>
    </source>
</evidence>
<protein>
    <recommendedName>
        <fullName evidence="11">SMP-LTD domain-containing protein</fullName>
    </recommendedName>
</protein>
<feature type="domain" description="SMP-LTD" evidence="11">
    <location>
        <begin position="75"/>
        <end position="280"/>
    </location>
</feature>
<evidence type="ECO:0000313" key="12">
    <source>
        <dbReference type="EMBL" id="KZW02622.1"/>
    </source>
</evidence>
<dbReference type="Pfam" id="PF10296">
    <property type="entry name" value="MMM1"/>
    <property type="match status" value="2"/>
</dbReference>
<evidence type="ECO:0000256" key="3">
    <source>
        <dbReference type="ARBA" id="ARBA00022692"/>
    </source>
</evidence>
<keyword evidence="8 10" id="KW-0472">Membrane</keyword>
<feature type="region of interest" description="Disordered" evidence="9">
    <location>
        <begin position="271"/>
        <end position="292"/>
    </location>
</feature>
<dbReference type="GO" id="GO:0015914">
    <property type="term" value="P:phospholipid transport"/>
    <property type="evidence" value="ECO:0007669"/>
    <property type="project" value="TreeGrafter"/>
</dbReference>
<evidence type="ECO:0000256" key="9">
    <source>
        <dbReference type="SAM" id="MobiDB-lite"/>
    </source>
</evidence>
<dbReference type="InterPro" id="IPR031468">
    <property type="entry name" value="SMP_LBD"/>
</dbReference>
<gene>
    <name evidence="12" type="ORF">EXIGLDRAFT_829150</name>
</gene>
<keyword evidence="5 10" id="KW-1133">Transmembrane helix</keyword>
<organism evidence="12 13">
    <name type="scientific">Exidia glandulosa HHB12029</name>
    <dbReference type="NCBI Taxonomy" id="1314781"/>
    <lineage>
        <taxon>Eukaryota</taxon>
        <taxon>Fungi</taxon>
        <taxon>Dikarya</taxon>
        <taxon>Basidiomycota</taxon>
        <taxon>Agaricomycotina</taxon>
        <taxon>Agaricomycetes</taxon>
        <taxon>Auriculariales</taxon>
        <taxon>Exidiaceae</taxon>
        <taxon>Exidia</taxon>
    </lineage>
</organism>